<feature type="domain" description="Metallo-beta-lactamase" evidence="2">
    <location>
        <begin position="16"/>
        <end position="84"/>
    </location>
</feature>
<protein>
    <submittedName>
        <fullName evidence="3">Competence protein ComEC</fullName>
    </submittedName>
</protein>
<dbReference type="InterPro" id="IPR036866">
    <property type="entry name" value="RibonucZ/Hydroxyglut_hydro"/>
</dbReference>
<dbReference type="InterPro" id="IPR052159">
    <property type="entry name" value="Competence_DNA_uptake"/>
</dbReference>
<feature type="region of interest" description="Disordered" evidence="1">
    <location>
        <begin position="422"/>
        <end position="453"/>
    </location>
</feature>
<evidence type="ECO:0000313" key="4">
    <source>
        <dbReference type="Proteomes" id="UP001497527"/>
    </source>
</evidence>
<organism evidence="3 4">
    <name type="scientific">Tenacibaculum polynesiense</name>
    <dbReference type="NCBI Taxonomy" id="3137857"/>
    <lineage>
        <taxon>Bacteria</taxon>
        <taxon>Pseudomonadati</taxon>
        <taxon>Bacteroidota</taxon>
        <taxon>Flavobacteriia</taxon>
        <taxon>Flavobacteriales</taxon>
        <taxon>Flavobacteriaceae</taxon>
        <taxon>Tenacibaculum</taxon>
    </lineage>
</organism>
<reference evidence="3 4" key="1">
    <citation type="submission" date="2024-05" db="EMBL/GenBank/DDBJ databases">
        <authorList>
            <person name="Duchaud E."/>
        </authorList>
    </citation>
    <scope>NUCLEOTIDE SEQUENCE [LARGE SCALE GENOMIC DNA]</scope>
    <source>
        <strain evidence="3">Ena-SAMPLE-TAB-13-05-2024-13:56:06:370-140308</strain>
    </source>
</reference>
<dbReference type="SUPFAM" id="SSF56281">
    <property type="entry name" value="Metallo-hydrolase/oxidoreductase"/>
    <property type="match status" value="1"/>
</dbReference>
<accession>A0ABP1F0S1</accession>
<evidence type="ECO:0000313" key="3">
    <source>
        <dbReference type="EMBL" id="CAL2103101.1"/>
    </source>
</evidence>
<evidence type="ECO:0000256" key="1">
    <source>
        <dbReference type="SAM" id="MobiDB-lite"/>
    </source>
</evidence>
<name>A0ABP1F0S1_9FLAO</name>
<dbReference type="PANTHER" id="PTHR30619:SF1">
    <property type="entry name" value="RECOMBINATION PROTEIN 2"/>
    <property type="match status" value="1"/>
</dbReference>
<dbReference type="Pfam" id="PF00753">
    <property type="entry name" value="Lactamase_B"/>
    <property type="match status" value="1"/>
</dbReference>
<dbReference type="Gene3D" id="3.60.15.10">
    <property type="entry name" value="Ribonuclease Z/Hydroxyacylglutathione hydrolase-like"/>
    <property type="match status" value="1"/>
</dbReference>
<comment type="caution">
    <text evidence="3">The sequence shown here is derived from an EMBL/GenBank/DDBJ whole genome shotgun (WGS) entry which is preliminary data.</text>
</comment>
<dbReference type="RefSeq" id="WP_348717080.1">
    <property type="nucleotide sequence ID" value="NZ_CAXJIO010000012.1"/>
</dbReference>
<evidence type="ECO:0000259" key="2">
    <source>
        <dbReference type="Pfam" id="PF00753"/>
    </source>
</evidence>
<dbReference type="EMBL" id="CAXJIO010000012">
    <property type="protein sequence ID" value="CAL2103101.1"/>
    <property type="molecule type" value="Genomic_DNA"/>
</dbReference>
<dbReference type="PANTHER" id="PTHR30619">
    <property type="entry name" value="DNA INTERNALIZATION/COMPETENCE PROTEIN COMEC/REC2"/>
    <property type="match status" value="1"/>
</dbReference>
<dbReference type="Proteomes" id="UP001497527">
    <property type="component" value="Unassembled WGS sequence"/>
</dbReference>
<dbReference type="InterPro" id="IPR001279">
    <property type="entry name" value="Metallo-B-lactamas"/>
</dbReference>
<gene>
    <name evidence="3" type="ORF">T190423A01A_30215</name>
</gene>
<proteinExistence type="predicted"/>
<sequence>MGNKLLIRSYNVGCGDCFYVRIPNNDDGFHILIDCGSKEGINSGVLDGSIKHLEEHMLPTVSGSNKKRLDLIVVTHRHEDHIKGFDPKFFKNIEIENIWITAAMNEQHPQAKKTLALNGLVEEEIIKLKKDKVNFSPELRNLVGLYGIRNKGATKALTQELPNKNGISVDYVHAGLVFDHHKLNVEDDTKITVLAPEKDIDHFYLGKDIDRSLKGFTEVADTISKHPKSSQSAKPTNINGADFRTLKARMVSNALAFAVDDSSIQNNVSTVLLIEWCNNRLLFVGDAEWHGEFKAGKKNGSWNVMWKERKDLLNKPIDFLKAGHHGSFNATPWNRDEDSNHEVNQIFDAILPKPLEGEEPTALCLVSTKRKQYVTIPDAELLVELGKRVGNTKNYHKSLRKEDSTFNPETDIYNYSIEEEYTKPPSPREVGEKEWFNNPQPLRTDMESKGRGSKTMFNEIEFVDVEISPK</sequence>
<keyword evidence="4" id="KW-1185">Reference proteome</keyword>